<reference evidence="2" key="1">
    <citation type="submission" date="2017-09" db="EMBL/GenBank/DDBJ databases">
        <title>Contemporary evolution of a Lepidopteran species, Heliothis virescens, in response to modern agricultural practices.</title>
        <authorList>
            <person name="Fritz M.L."/>
            <person name="Deyonke A.M."/>
            <person name="Papanicolaou A."/>
            <person name="Micinski S."/>
            <person name="Westbrook J."/>
            <person name="Gould F."/>
        </authorList>
    </citation>
    <scope>NUCLEOTIDE SEQUENCE [LARGE SCALE GENOMIC DNA]</scope>
    <source>
        <strain evidence="2">HvINT-</strain>
        <tissue evidence="2">Whole body</tissue>
    </source>
</reference>
<evidence type="ECO:0000313" key="2">
    <source>
        <dbReference type="EMBL" id="PCG79130.1"/>
    </source>
</evidence>
<accession>A0A2A4K640</accession>
<protein>
    <submittedName>
        <fullName evidence="2">Uncharacterized protein</fullName>
    </submittedName>
</protein>
<evidence type="ECO:0000256" key="1">
    <source>
        <dbReference type="SAM" id="MobiDB-lite"/>
    </source>
</evidence>
<comment type="caution">
    <text evidence="2">The sequence shown here is derived from an EMBL/GenBank/DDBJ whole genome shotgun (WGS) entry which is preliminary data.</text>
</comment>
<feature type="region of interest" description="Disordered" evidence="1">
    <location>
        <begin position="45"/>
        <end position="67"/>
    </location>
</feature>
<organism evidence="2">
    <name type="scientific">Heliothis virescens</name>
    <name type="common">Tobacco budworm moth</name>
    <dbReference type="NCBI Taxonomy" id="7102"/>
    <lineage>
        <taxon>Eukaryota</taxon>
        <taxon>Metazoa</taxon>
        <taxon>Ecdysozoa</taxon>
        <taxon>Arthropoda</taxon>
        <taxon>Hexapoda</taxon>
        <taxon>Insecta</taxon>
        <taxon>Pterygota</taxon>
        <taxon>Neoptera</taxon>
        <taxon>Endopterygota</taxon>
        <taxon>Lepidoptera</taxon>
        <taxon>Glossata</taxon>
        <taxon>Ditrysia</taxon>
        <taxon>Noctuoidea</taxon>
        <taxon>Noctuidae</taxon>
        <taxon>Heliothinae</taxon>
        <taxon>Heliothis</taxon>
    </lineage>
</organism>
<dbReference type="EMBL" id="NWSH01000140">
    <property type="protein sequence ID" value="PCG79130.1"/>
    <property type="molecule type" value="Genomic_DNA"/>
</dbReference>
<sequence length="123" mass="13552">MLSKRFTIVLFAEVGTQWNTKSEPVEGSRARSVAAPVVKCAVGGARHAAPPSPFTAARPRRPASPTFRPTLIHHTAQYFTTASRCSQNRASPRALPRRLHNENDARKQPIAYSIPFNFNPNSS</sequence>
<gene>
    <name evidence="2" type="ORF">B5V51_1866</name>
</gene>
<proteinExistence type="predicted"/>
<feature type="region of interest" description="Disordered" evidence="1">
    <location>
        <begin position="82"/>
        <end position="123"/>
    </location>
</feature>
<dbReference type="AlphaFoldDB" id="A0A2A4K640"/>
<name>A0A2A4K640_HELVI</name>